<proteinExistence type="predicted"/>
<protein>
    <recommendedName>
        <fullName evidence="2">CCHC-type domain-containing protein</fullName>
    </recommendedName>
</protein>
<gene>
    <name evidence="1" type="ORF">Tci_605840</name>
</gene>
<dbReference type="GO" id="GO:0003676">
    <property type="term" value="F:nucleic acid binding"/>
    <property type="evidence" value="ECO:0007669"/>
    <property type="project" value="InterPro"/>
</dbReference>
<comment type="caution">
    <text evidence="1">The sequence shown here is derived from an EMBL/GenBank/DDBJ whole genome shotgun (WGS) entry which is preliminary data.</text>
</comment>
<accession>A0A699JHY3</accession>
<dbReference type="SUPFAM" id="SSF57756">
    <property type="entry name" value="Retrovirus zinc finger-like domains"/>
    <property type="match status" value="1"/>
</dbReference>
<dbReference type="GO" id="GO:0008270">
    <property type="term" value="F:zinc ion binding"/>
    <property type="evidence" value="ECO:0007669"/>
    <property type="project" value="InterPro"/>
</dbReference>
<dbReference type="Gene3D" id="4.10.60.10">
    <property type="entry name" value="Zinc finger, CCHC-type"/>
    <property type="match status" value="1"/>
</dbReference>
<name>A0A699JHY3_TANCI</name>
<reference evidence="1" key="1">
    <citation type="journal article" date="2019" name="Sci. Rep.">
        <title>Draft genome of Tanacetum cinerariifolium, the natural source of mosquito coil.</title>
        <authorList>
            <person name="Yamashiro T."/>
            <person name="Shiraishi A."/>
            <person name="Satake H."/>
            <person name="Nakayama K."/>
        </authorList>
    </citation>
    <scope>NUCLEOTIDE SEQUENCE</scope>
</reference>
<dbReference type="InterPro" id="IPR036875">
    <property type="entry name" value="Znf_CCHC_sf"/>
</dbReference>
<sequence length="327" mass="38085">MARHLEEEMARDAQRMNEQIIRDAEIARIHAEEELQIMIDGLDRNNETVAKYLQEYHQFAAEWHIGRRIELISVLVKYQDNYAKVLKYQTQQRKPLSKKKQREFYMSVLKSHSGWKAKHFKGMILEEIKEKFDPVWKQIQDFVPLGSKEEEEKGSGRFELAMGVSERNPQHQTSYNDEFLLPKEVPTASEESSPCCDKEKPLLTKIALLKKTWVSHGQRHIYNIQRSIIRDRYPDPHALVANSQTIYNPSQENATNLRGTNAAGQPRVVKCYNYQGEGHMARQCTQPKRPRNVAWFKEKLMLVEAHEAGQISDEEQLAFLADCGMDE</sequence>
<evidence type="ECO:0008006" key="2">
    <source>
        <dbReference type="Google" id="ProtNLM"/>
    </source>
</evidence>
<evidence type="ECO:0000313" key="1">
    <source>
        <dbReference type="EMBL" id="GFA33868.1"/>
    </source>
</evidence>
<organism evidence="1">
    <name type="scientific">Tanacetum cinerariifolium</name>
    <name type="common">Dalmatian daisy</name>
    <name type="synonym">Chrysanthemum cinerariifolium</name>
    <dbReference type="NCBI Taxonomy" id="118510"/>
    <lineage>
        <taxon>Eukaryota</taxon>
        <taxon>Viridiplantae</taxon>
        <taxon>Streptophyta</taxon>
        <taxon>Embryophyta</taxon>
        <taxon>Tracheophyta</taxon>
        <taxon>Spermatophyta</taxon>
        <taxon>Magnoliopsida</taxon>
        <taxon>eudicotyledons</taxon>
        <taxon>Gunneridae</taxon>
        <taxon>Pentapetalae</taxon>
        <taxon>asterids</taxon>
        <taxon>campanulids</taxon>
        <taxon>Asterales</taxon>
        <taxon>Asteraceae</taxon>
        <taxon>Asteroideae</taxon>
        <taxon>Anthemideae</taxon>
        <taxon>Anthemidinae</taxon>
        <taxon>Tanacetum</taxon>
    </lineage>
</organism>
<dbReference type="EMBL" id="BKCJ010407028">
    <property type="protein sequence ID" value="GFA33868.1"/>
    <property type="molecule type" value="Genomic_DNA"/>
</dbReference>
<dbReference type="AlphaFoldDB" id="A0A699JHY3"/>